<dbReference type="EMBL" id="BAAAMU010000050">
    <property type="protein sequence ID" value="GAA1654542.1"/>
    <property type="molecule type" value="Genomic_DNA"/>
</dbReference>
<feature type="region of interest" description="Disordered" evidence="1">
    <location>
        <begin position="197"/>
        <end position="237"/>
    </location>
</feature>
<reference evidence="2 3" key="1">
    <citation type="journal article" date="2019" name="Int. J. Syst. Evol. Microbiol.">
        <title>The Global Catalogue of Microorganisms (GCM) 10K type strain sequencing project: providing services to taxonomists for standard genome sequencing and annotation.</title>
        <authorList>
            <consortium name="The Broad Institute Genomics Platform"/>
            <consortium name="The Broad Institute Genome Sequencing Center for Infectious Disease"/>
            <person name="Wu L."/>
            <person name="Ma J."/>
        </authorList>
    </citation>
    <scope>NUCLEOTIDE SEQUENCE [LARGE SCALE GENOMIC DNA]</scope>
    <source>
        <strain evidence="2 3">JCM 13929</strain>
    </source>
</reference>
<name>A0ABN2FN45_9ACTN</name>
<gene>
    <name evidence="2" type="ORF">GCM10009733_059880</name>
</gene>
<proteinExistence type="predicted"/>
<organism evidence="2 3">
    <name type="scientific">Nonomuraea maheshkhaliensis</name>
    <dbReference type="NCBI Taxonomy" id="419590"/>
    <lineage>
        <taxon>Bacteria</taxon>
        <taxon>Bacillati</taxon>
        <taxon>Actinomycetota</taxon>
        <taxon>Actinomycetes</taxon>
        <taxon>Streptosporangiales</taxon>
        <taxon>Streptosporangiaceae</taxon>
        <taxon>Nonomuraea</taxon>
    </lineage>
</organism>
<evidence type="ECO:0000256" key="1">
    <source>
        <dbReference type="SAM" id="MobiDB-lite"/>
    </source>
</evidence>
<accession>A0ABN2FN45</accession>
<evidence type="ECO:0008006" key="4">
    <source>
        <dbReference type="Google" id="ProtNLM"/>
    </source>
</evidence>
<dbReference type="Gene3D" id="3.30.530.20">
    <property type="match status" value="1"/>
</dbReference>
<protein>
    <recommendedName>
        <fullName evidence="4">SRPBCC family protein</fullName>
    </recommendedName>
</protein>
<dbReference type="SUPFAM" id="SSF55961">
    <property type="entry name" value="Bet v1-like"/>
    <property type="match status" value="1"/>
</dbReference>
<dbReference type="InterPro" id="IPR023393">
    <property type="entry name" value="START-like_dom_sf"/>
</dbReference>
<sequence length="237" mass="25658">MAARRTMAAFGAGAAVYLLLIRPWQLRWGATRKEARAPMLGDDIVPSAHLQATRAVTIDAPPKEVWPWLVQMGGYTRAGWYSYDRIDNAGRPSAGRIVPELQHLQVGDVMPTAPDGTGFTVERIDPPSTLVLSIHAYEGTVSCCITLRESGDGSRLIVRLRVRARPTLRALAFLALMEVGDFVMMRKQLLTIRARAEGRRHDGQPAHRHHGVRRAGGAAAGRGADAAAGLRAGPGSE</sequence>
<dbReference type="RefSeq" id="WP_346109856.1">
    <property type="nucleotide sequence ID" value="NZ_BAAAMU010000050.1"/>
</dbReference>
<evidence type="ECO:0000313" key="2">
    <source>
        <dbReference type="EMBL" id="GAA1654542.1"/>
    </source>
</evidence>
<feature type="compositionally biased region" description="Low complexity" evidence="1">
    <location>
        <begin position="215"/>
        <end position="237"/>
    </location>
</feature>
<comment type="caution">
    <text evidence="2">The sequence shown here is derived from an EMBL/GenBank/DDBJ whole genome shotgun (WGS) entry which is preliminary data.</text>
</comment>
<dbReference type="Proteomes" id="UP001500064">
    <property type="component" value="Unassembled WGS sequence"/>
</dbReference>
<keyword evidence="3" id="KW-1185">Reference proteome</keyword>
<evidence type="ECO:0000313" key="3">
    <source>
        <dbReference type="Proteomes" id="UP001500064"/>
    </source>
</evidence>